<dbReference type="SUPFAM" id="SSF46689">
    <property type="entry name" value="Homeodomain-like"/>
    <property type="match status" value="1"/>
</dbReference>
<dbReference type="EMBL" id="JF819720">
    <property type="protein sequence ID" value="AEP43998.1"/>
    <property type="molecule type" value="mRNA"/>
</dbReference>
<dbReference type="InterPro" id="IPR001356">
    <property type="entry name" value="HD"/>
</dbReference>
<accession>G4XIJ3</accession>
<evidence type="ECO:0000256" key="4">
    <source>
        <dbReference type="PROSITE-ProRule" id="PRU00108"/>
    </source>
</evidence>
<dbReference type="SMART" id="SM00389">
    <property type="entry name" value="HOX"/>
    <property type="match status" value="1"/>
</dbReference>
<dbReference type="PANTHER" id="PTHR10390">
    <property type="entry name" value="HOMEOBOX PROTEIN SIX"/>
    <property type="match status" value="1"/>
</dbReference>
<keyword evidence="3 4" id="KW-0539">Nucleus</keyword>
<dbReference type="InterPro" id="IPR017970">
    <property type="entry name" value="Homeobox_CS"/>
</dbReference>
<gene>
    <name evidence="7" type="primary">Six1/2B</name>
</gene>
<comment type="subcellular location">
    <subcellularLocation>
        <location evidence="4 5">Nucleus</location>
    </subcellularLocation>
</comment>
<feature type="domain" description="Homeobox" evidence="6">
    <location>
        <begin position="172"/>
        <end position="232"/>
    </location>
</feature>
<keyword evidence="2 4" id="KW-0371">Homeobox</keyword>
<evidence type="ECO:0000256" key="1">
    <source>
        <dbReference type="ARBA" id="ARBA00023125"/>
    </source>
</evidence>
<evidence type="ECO:0000313" key="7">
    <source>
        <dbReference type="EMBL" id="AEP43998.1"/>
    </source>
</evidence>
<protein>
    <submittedName>
        <fullName evidence="7">Sine oculis-like transcription factor Six1/2B</fullName>
    </submittedName>
</protein>
<reference evidence="7" key="1">
    <citation type="submission" date="2011-04" db="EMBL/GenBank/DDBJ databases">
        <title>Regulatory role of Pou and Six homeodomain transcription factors in sensory and nerve functions in hydrozoan jellyfish Craspedacusta sowerbyi.</title>
        <authorList>
            <person name="Hroudova M."/>
            <person name="Vojta P."/>
            <person name="Strnad H."/>
            <person name="Krejcik Z."/>
            <person name="Ridl J."/>
            <person name="Paces J."/>
            <person name="Vlcek C."/>
            <person name="Paces V."/>
        </authorList>
    </citation>
    <scope>NUCLEOTIDE SEQUENCE</scope>
</reference>
<organism evidence="7">
    <name type="scientific">Craspedacusta sowerbii</name>
    <name type="common">Freshwater jellyfish</name>
    <dbReference type="NCBI Taxonomy" id="128124"/>
    <lineage>
        <taxon>Eukaryota</taxon>
        <taxon>Metazoa</taxon>
        <taxon>Cnidaria</taxon>
        <taxon>Hydrozoa</taxon>
        <taxon>Trachylinae</taxon>
        <taxon>Limnomedusae</taxon>
        <taxon>Olindiidae</taxon>
        <taxon>Craspedacusta</taxon>
    </lineage>
</organism>
<evidence type="ECO:0000256" key="2">
    <source>
        <dbReference type="ARBA" id="ARBA00023155"/>
    </source>
</evidence>
<dbReference type="GO" id="GO:0000981">
    <property type="term" value="F:DNA-binding transcription factor activity, RNA polymerase II-specific"/>
    <property type="evidence" value="ECO:0007669"/>
    <property type="project" value="InterPro"/>
</dbReference>
<dbReference type="AlphaFoldDB" id="G4XIJ3"/>
<dbReference type="GO" id="GO:0005667">
    <property type="term" value="C:transcription regulator complex"/>
    <property type="evidence" value="ECO:0007669"/>
    <property type="project" value="TreeGrafter"/>
</dbReference>
<dbReference type="GO" id="GO:0000978">
    <property type="term" value="F:RNA polymerase II cis-regulatory region sequence-specific DNA binding"/>
    <property type="evidence" value="ECO:0007669"/>
    <property type="project" value="TreeGrafter"/>
</dbReference>
<dbReference type="InterPro" id="IPR009057">
    <property type="entry name" value="Homeodomain-like_sf"/>
</dbReference>
<feature type="DNA-binding region" description="Homeobox" evidence="4">
    <location>
        <begin position="174"/>
        <end position="233"/>
    </location>
</feature>
<name>G4XIJ3_CRASO</name>
<dbReference type="Pfam" id="PF00046">
    <property type="entry name" value="Homeodomain"/>
    <property type="match status" value="1"/>
</dbReference>
<keyword evidence="1 4" id="KW-0238">DNA-binding</keyword>
<dbReference type="GO" id="GO:0005634">
    <property type="term" value="C:nucleus"/>
    <property type="evidence" value="ECO:0007669"/>
    <property type="project" value="UniProtKB-SubCell"/>
</dbReference>
<evidence type="ECO:0000259" key="6">
    <source>
        <dbReference type="PROSITE" id="PS50071"/>
    </source>
</evidence>
<dbReference type="CDD" id="cd00086">
    <property type="entry name" value="homeodomain"/>
    <property type="match status" value="1"/>
</dbReference>
<dbReference type="Pfam" id="PF16878">
    <property type="entry name" value="SIX1_SD"/>
    <property type="match status" value="1"/>
</dbReference>
<dbReference type="PROSITE" id="PS50071">
    <property type="entry name" value="HOMEOBOX_2"/>
    <property type="match status" value="1"/>
</dbReference>
<dbReference type="PROSITE" id="PS00027">
    <property type="entry name" value="HOMEOBOX_1"/>
    <property type="match status" value="1"/>
</dbReference>
<dbReference type="Gene3D" id="1.10.10.60">
    <property type="entry name" value="Homeodomain-like"/>
    <property type="match status" value="1"/>
</dbReference>
<sequence>MHSGFSLNKNFSTNIYSLLSPQMQSAPIRLEATGETSIESGNKKSWACSTHIDRQMPVFSEHHIELVSECLISSGQPERLRRFLWAVSKDQPVGDSEAALVARAYVYFWQKDFDSLYRVLQMRNFSKKNHERLQSLWRIAHYLEAEAQRGRPLGAVGKYRIRRKFPLPRTIWDGEQNSYCFREHARRALHEAYKKNPYPTAKEKANLAAETSLSVTQVSNWFKNRRQRVRASESRKSR</sequence>
<proteinExistence type="evidence at transcript level"/>
<dbReference type="InterPro" id="IPR031701">
    <property type="entry name" value="SIX1_SD"/>
</dbReference>
<evidence type="ECO:0000256" key="5">
    <source>
        <dbReference type="RuleBase" id="RU000682"/>
    </source>
</evidence>
<evidence type="ECO:0000256" key="3">
    <source>
        <dbReference type="ARBA" id="ARBA00023242"/>
    </source>
</evidence>
<dbReference type="PANTHER" id="PTHR10390:SF61">
    <property type="entry name" value="HOMEOBOX PROTEIN SIX2"/>
    <property type="match status" value="1"/>
</dbReference>